<evidence type="ECO:0000256" key="9">
    <source>
        <dbReference type="ARBA" id="ARBA00033305"/>
    </source>
</evidence>
<feature type="transmembrane region" description="Helical" evidence="11">
    <location>
        <begin position="112"/>
        <end position="130"/>
    </location>
</feature>
<comment type="subcellular location">
    <subcellularLocation>
        <location evidence="1">Endoplasmic reticulum membrane</location>
        <topology evidence="1">Single-pass type II membrane protein</topology>
    </subcellularLocation>
</comment>
<dbReference type="NCBIfam" id="TIGR02228">
    <property type="entry name" value="sigpep_I_arch"/>
    <property type="match status" value="1"/>
</dbReference>
<keyword evidence="7 11" id="KW-1133">Transmembrane helix</keyword>
<dbReference type="EMBL" id="BARU01033131">
    <property type="protein sequence ID" value="GAH63974.1"/>
    <property type="molecule type" value="Genomic_DNA"/>
</dbReference>
<reference evidence="12" key="1">
    <citation type="journal article" date="2014" name="Front. Microbiol.">
        <title>High frequency of phylogenetically diverse reductive dehalogenase-homologous genes in deep subseafloor sedimentary metagenomes.</title>
        <authorList>
            <person name="Kawai M."/>
            <person name="Futagami T."/>
            <person name="Toyoda A."/>
            <person name="Takaki Y."/>
            <person name="Nishi S."/>
            <person name="Hori S."/>
            <person name="Arai W."/>
            <person name="Tsubouchi T."/>
            <person name="Morono Y."/>
            <person name="Uchiyama I."/>
            <person name="Ito T."/>
            <person name="Fujiyama A."/>
            <person name="Inagaki F."/>
            <person name="Takami H."/>
        </authorList>
    </citation>
    <scope>NUCLEOTIDE SEQUENCE</scope>
    <source>
        <strain evidence="12">Expedition CK06-06</strain>
    </source>
</reference>
<evidence type="ECO:0000256" key="4">
    <source>
        <dbReference type="ARBA" id="ARBA00022801"/>
    </source>
</evidence>
<feature type="non-terminal residue" evidence="12">
    <location>
        <position position="134"/>
    </location>
</feature>
<gene>
    <name evidence="12" type="ORF">S03H2_52170</name>
</gene>
<dbReference type="InterPro" id="IPR019533">
    <property type="entry name" value="Peptidase_S26"/>
</dbReference>
<dbReference type="InterPro" id="IPR001733">
    <property type="entry name" value="Peptidase_S26B"/>
</dbReference>
<keyword evidence="3 11" id="KW-0812">Transmembrane</keyword>
<dbReference type="PANTHER" id="PTHR10806:SF6">
    <property type="entry name" value="SIGNAL PEPTIDASE COMPLEX CATALYTIC SUBUNIT SEC11"/>
    <property type="match status" value="1"/>
</dbReference>
<keyword evidence="5" id="KW-0256">Endoplasmic reticulum</keyword>
<dbReference type="GO" id="GO:0005789">
    <property type="term" value="C:endoplasmic reticulum membrane"/>
    <property type="evidence" value="ECO:0007669"/>
    <property type="project" value="UniProtKB-SubCell"/>
</dbReference>
<evidence type="ECO:0000256" key="7">
    <source>
        <dbReference type="ARBA" id="ARBA00022989"/>
    </source>
</evidence>
<evidence type="ECO:0000256" key="1">
    <source>
        <dbReference type="ARBA" id="ARBA00004648"/>
    </source>
</evidence>
<evidence type="ECO:0000313" key="12">
    <source>
        <dbReference type="EMBL" id="GAH63974.1"/>
    </source>
</evidence>
<keyword evidence="8 11" id="KW-0472">Membrane</keyword>
<dbReference type="GO" id="GO:0006465">
    <property type="term" value="P:signal peptide processing"/>
    <property type="evidence" value="ECO:0007669"/>
    <property type="project" value="InterPro"/>
</dbReference>
<accession>X1ID02</accession>
<evidence type="ECO:0000256" key="2">
    <source>
        <dbReference type="ARBA" id="ARBA00022670"/>
    </source>
</evidence>
<keyword evidence="4" id="KW-0378">Hydrolase</keyword>
<dbReference type="SUPFAM" id="SSF51306">
    <property type="entry name" value="LexA/Signal peptidase"/>
    <property type="match status" value="1"/>
</dbReference>
<comment type="function">
    <text evidence="10">Catalytic component of the signal peptidase complex (SPC) which catalyzes the cleavage of N-terminal signal sequences from nascent proteins as they are translocated into the lumen of the endoplasmic reticulum. Specifically cleaves N-terminal signal peptides that contain a hydrophobic alpha-helix (h-region) shorter than 18-20 amino acids.</text>
</comment>
<evidence type="ECO:0000256" key="5">
    <source>
        <dbReference type="ARBA" id="ARBA00022824"/>
    </source>
</evidence>
<dbReference type="AlphaFoldDB" id="X1ID02"/>
<evidence type="ECO:0000256" key="6">
    <source>
        <dbReference type="ARBA" id="ARBA00022968"/>
    </source>
</evidence>
<evidence type="ECO:0000256" key="3">
    <source>
        <dbReference type="ARBA" id="ARBA00022692"/>
    </source>
</evidence>
<comment type="caution">
    <text evidence="12">The sequence shown here is derived from an EMBL/GenBank/DDBJ whole genome shotgun (WGS) entry which is preliminary data.</text>
</comment>
<dbReference type="PROSITE" id="PS00501">
    <property type="entry name" value="SPASE_I_1"/>
    <property type="match status" value="1"/>
</dbReference>
<evidence type="ECO:0000256" key="8">
    <source>
        <dbReference type="ARBA" id="ARBA00023136"/>
    </source>
</evidence>
<dbReference type="GO" id="GO:0004252">
    <property type="term" value="F:serine-type endopeptidase activity"/>
    <property type="evidence" value="ECO:0007669"/>
    <property type="project" value="InterPro"/>
</dbReference>
<name>X1ID02_9ZZZZ</name>
<dbReference type="PANTHER" id="PTHR10806">
    <property type="entry name" value="SIGNAL PEPTIDASE COMPLEX CATALYTIC SUBUNIT SEC11"/>
    <property type="match status" value="1"/>
</dbReference>
<keyword evidence="6" id="KW-0735">Signal-anchor</keyword>
<keyword evidence="2" id="KW-0645">Protease</keyword>
<dbReference type="CDD" id="cd06530">
    <property type="entry name" value="S26_SPase_I"/>
    <property type="match status" value="1"/>
</dbReference>
<evidence type="ECO:0000256" key="10">
    <source>
        <dbReference type="ARBA" id="ARBA00045533"/>
    </source>
</evidence>
<dbReference type="InterPro" id="IPR019756">
    <property type="entry name" value="Pept_S26A_signal_pept_1_Ser-AS"/>
</dbReference>
<protein>
    <recommendedName>
        <fullName evidence="9">Signal peptidase I</fullName>
    </recommendedName>
</protein>
<evidence type="ECO:0000256" key="11">
    <source>
        <dbReference type="SAM" id="Phobius"/>
    </source>
</evidence>
<proteinExistence type="predicted"/>
<organism evidence="12">
    <name type="scientific">marine sediment metagenome</name>
    <dbReference type="NCBI Taxonomy" id="412755"/>
    <lineage>
        <taxon>unclassified sequences</taxon>
        <taxon>metagenomes</taxon>
        <taxon>ecological metagenomes</taxon>
    </lineage>
</organism>
<dbReference type="InterPro" id="IPR036286">
    <property type="entry name" value="LexA/Signal_pep-like_sf"/>
</dbReference>
<sequence>MPFIPIFGSSMEPALQSGGLLMIKPMDAKDVEVGDIVVYNVPSMVRDYYNYPPVVAHRVIEVKTQPSLGFRTAGDNTGEDPFTIRPQDLRGTVGSQIPYVGLPLLFFQSTQGFIFIIVALSLLAFFLYGGEIGQ</sequence>